<keyword evidence="4" id="KW-1185">Reference proteome</keyword>
<evidence type="ECO:0000256" key="2">
    <source>
        <dbReference type="SAM" id="SignalP"/>
    </source>
</evidence>
<dbReference type="EMBL" id="NCSJ02000103">
    <property type="protein sequence ID" value="RFU30309.1"/>
    <property type="molecule type" value="Genomic_DNA"/>
</dbReference>
<accession>A0A3E2HA78</accession>
<protein>
    <submittedName>
        <fullName evidence="3">Uncharacterized protein</fullName>
    </submittedName>
</protein>
<evidence type="ECO:0000313" key="4">
    <source>
        <dbReference type="Proteomes" id="UP000258309"/>
    </source>
</evidence>
<sequence length="387" mass="38396">MTSKILSTLFLVAALRVANAQSSSSSSGIITLTSDGCADSKGFDSCMAPVTASTTSCLNRADADGSQTEILACGCVNYIGTYNCYASHCWNKVFECDYQTYIIEYLEGCPTAKTPVPYFPIPDGAPDACSCNVGLVYTAIQGSIFTGTQCTTTVSQDLSDPEQNVQKDQGCNCCEISAALSSLYGTCPNTDPSLIGLSSIQEIETTLDTPFSSCGDYLSEFPCPSLGFPNGSYLTPSDQVPSGGDKLSNGGGVVTSPLSGAVFTYTNGGDGQVYTISAQGLGKAGSNGGSGSSGSGSGSGSGNGSGSGSESGSQTEAKTTNGGGATSTAGNSGSGPAQTGGASSSSGGSSSGGSSSSHTGAGTKNSAISSRPVLIIGAVVAVVFYAL</sequence>
<dbReference type="OrthoDB" id="3538998at2759"/>
<feature type="chain" id="PRO_5017628946" evidence="2">
    <location>
        <begin position="21"/>
        <end position="387"/>
    </location>
</feature>
<dbReference type="OMA" id="NCCEISG"/>
<reference evidence="3 4" key="1">
    <citation type="submission" date="2018-05" db="EMBL/GenBank/DDBJ databases">
        <title>Draft genome sequence of Scytalidium lignicola DSM 105466, a ubiquitous saprotrophic fungus.</title>
        <authorList>
            <person name="Buettner E."/>
            <person name="Gebauer A.M."/>
            <person name="Hofrichter M."/>
            <person name="Liers C."/>
            <person name="Kellner H."/>
        </authorList>
    </citation>
    <scope>NUCLEOTIDE SEQUENCE [LARGE SCALE GENOMIC DNA]</scope>
    <source>
        <strain evidence="3 4">DSM 105466</strain>
    </source>
</reference>
<feature type="signal peptide" evidence="2">
    <location>
        <begin position="1"/>
        <end position="20"/>
    </location>
</feature>
<evidence type="ECO:0000313" key="3">
    <source>
        <dbReference type="EMBL" id="RFU30309.1"/>
    </source>
</evidence>
<feature type="non-terminal residue" evidence="3">
    <location>
        <position position="1"/>
    </location>
</feature>
<comment type="caution">
    <text evidence="3">The sequence shown here is derived from an EMBL/GenBank/DDBJ whole genome shotgun (WGS) entry which is preliminary data.</text>
</comment>
<dbReference type="AlphaFoldDB" id="A0A3E2HA78"/>
<feature type="non-terminal residue" evidence="3">
    <location>
        <position position="387"/>
    </location>
</feature>
<proteinExistence type="predicted"/>
<feature type="compositionally biased region" description="Gly residues" evidence="1">
    <location>
        <begin position="282"/>
        <end position="309"/>
    </location>
</feature>
<organism evidence="3 4">
    <name type="scientific">Scytalidium lignicola</name>
    <name type="common">Hyphomycete</name>
    <dbReference type="NCBI Taxonomy" id="5539"/>
    <lineage>
        <taxon>Eukaryota</taxon>
        <taxon>Fungi</taxon>
        <taxon>Dikarya</taxon>
        <taxon>Ascomycota</taxon>
        <taxon>Pezizomycotina</taxon>
        <taxon>Leotiomycetes</taxon>
        <taxon>Leotiomycetes incertae sedis</taxon>
        <taxon>Scytalidium</taxon>
    </lineage>
</organism>
<name>A0A3E2HA78_SCYLI</name>
<evidence type="ECO:0000256" key="1">
    <source>
        <dbReference type="SAM" id="MobiDB-lite"/>
    </source>
</evidence>
<keyword evidence="2" id="KW-0732">Signal</keyword>
<dbReference type="Proteomes" id="UP000258309">
    <property type="component" value="Unassembled WGS sequence"/>
</dbReference>
<gene>
    <name evidence="3" type="ORF">B7463_g6022</name>
</gene>
<feature type="compositionally biased region" description="Low complexity" evidence="1">
    <location>
        <begin position="326"/>
        <end position="363"/>
    </location>
</feature>
<feature type="region of interest" description="Disordered" evidence="1">
    <location>
        <begin position="282"/>
        <end position="365"/>
    </location>
</feature>